<evidence type="ECO:0000256" key="3">
    <source>
        <dbReference type="ARBA" id="ARBA00023125"/>
    </source>
</evidence>
<organism evidence="6 7">
    <name type="scientific">Roseibium aggregatum</name>
    <dbReference type="NCBI Taxonomy" id="187304"/>
    <lineage>
        <taxon>Bacteria</taxon>
        <taxon>Pseudomonadati</taxon>
        <taxon>Pseudomonadota</taxon>
        <taxon>Alphaproteobacteria</taxon>
        <taxon>Hyphomicrobiales</taxon>
        <taxon>Stappiaceae</taxon>
        <taxon>Roseibium</taxon>
    </lineage>
</organism>
<dbReference type="GO" id="GO:0043565">
    <property type="term" value="F:sequence-specific DNA binding"/>
    <property type="evidence" value="ECO:0007669"/>
    <property type="project" value="TreeGrafter"/>
</dbReference>
<name>A0A926NX46_9HYPH</name>
<feature type="domain" description="HTH lysR-type" evidence="5">
    <location>
        <begin position="1"/>
        <end position="53"/>
    </location>
</feature>
<dbReference type="SUPFAM" id="SSF53850">
    <property type="entry name" value="Periplasmic binding protein-like II"/>
    <property type="match status" value="1"/>
</dbReference>
<dbReference type="AlphaFoldDB" id="A0A926NX46"/>
<dbReference type="EMBL" id="JABFCZ010000001">
    <property type="protein sequence ID" value="MBD1544828.1"/>
    <property type="molecule type" value="Genomic_DNA"/>
</dbReference>
<evidence type="ECO:0000256" key="2">
    <source>
        <dbReference type="ARBA" id="ARBA00023015"/>
    </source>
</evidence>
<dbReference type="InterPro" id="IPR036390">
    <property type="entry name" value="WH_DNA-bd_sf"/>
</dbReference>
<dbReference type="InterPro" id="IPR058163">
    <property type="entry name" value="LysR-type_TF_proteobact-type"/>
</dbReference>
<evidence type="ECO:0000313" key="6">
    <source>
        <dbReference type="EMBL" id="MBD1544828.1"/>
    </source>
</evidence>
<dbReference type="Gene3D" id="3.40.190.290">
    <property type="match status" value="1"/>
</dbReference>
<dbReference type="Pfam" id="PF00126">
    <property type="entry name" value="HTH_1"/>
    <property type="match status" value="1"/>
</dbReference>
<dbReference type="PANTHER" id="PTHR30537">
    <property type="entry name" value="HTH-TYPE TRANSCRIPTIONAL REGULATOR"/>
    <property type="match status" value="1"/>
</dbReference>
<dbReference type="InterPro" id="IPR005119">
    <property type="entry name" value="LysR_subst-bd"/>
</dbReference>
<dbReference type="GO" id="GO:0006351">
    <property type="term" value="P:DNA-templated transcription"/>
    <property type="evidence" value="ECO:0007669"/>
    <property type="project" value="TreeGrafter"/>
</dbReference>
<gene>
    <name evidence="6" type="ORF">HK439_01010</name>
</gene>
<dbReference type="InterPro" id="IPR036388">
    <property type="entry name" value="WH-like_DNA-bd_sf"/>
</dbReference>
<reference evidence="6" key="1">
    <citation type="submission" date="2020-05" db="EMBL/GenBank/DDBJ databases">
        <title>Identification of trans-AT polyketide cluster in two marine bacteria, producers of a novel glutaramide-containing polyketide sesbanimide D and analogs.</title>
        <authorList>
            <person name="Kacar D."/>
            <person name="Rodriguez P."/>
            <person name="Canedo L."/>
            <person name="Gonzalez E."/>
            <person name="Galan B."/>
            <person name="De La Calle F."/>
            <person name="Garcia J.L."/>
        </authorList>
    </citation>
    <scope>NUCLEOTIDE SEQUENCE</scope>
    <source>
        <strain evidence="6">PHM038</strain>
    </source>
</reference>
<dbReference type="FunFam" id="1.10.10.10:FF:000001">
    <property type="entry name" value="LysR family transcriptional regulator"/>
    <property type="match status" value="1"/>
</dbReference>
<dbReference type="GO" id="GO:0003700">
    <property type="term" value="F:DNA-binding transcription factor activity"/>
    <property type="evidence" value="ECO:0007669"/>
    <property type="project" value="InterPro"/>
</dbReference>
<dbReference type="Gene3D" id="1.10.10.10">
    <property type="entry name" value="Winged helix-like DNA-binding domain superfamily/Winged helix DNA-binding domain"/>
    <property type="match status" value="1"/>
</dbReference>
<accession>A0A926NX46</accession>
<dbReference type="PROSITE" id="PS50931">
    <property type="entry name" value="HTH_LYSR"/>
    <property type="match status" value="1"/>
</dbReference>
<comment type="similarity">
    <text evidence="1">Belongs to the LysR transcriptional regulatory family.</text>
</comment>
<evidence type="ECO:0000256" key="4">
    <source>
        <dbReference type="ARBA" id="ARBA00023163"/>
    </source>
</evidence>
<dbReference type="Proteomes" id="UP000598467">
    <property type="component" value="Unassembled WGS sequence"/>
</dbReference>
<sequence length="301" mass="33551">MRVFIRVAERGNLTATSSDLGLSRGSASAIVSELEKYLGVQLLERTTRRLRLTEDGQHYLKQARDIVAMVEGLEDDIGSSERQPRGRLRIQVPSGLARIVIAPALPHFIDAYPEIQLEILSRNNLPDFVGERIDAALVVGDLPELEIVARPVGKIPYLTVAAPSYLTRHGTPETPEDLDRHRCIPLLSTASGSALPWRFRVQGESVTVPVHGALAFEAPEAAVVAANRGAGILQLASYLVYDEIRSGRLVPILDAIRPKARDMHIVHQKHRLKPKKLRVFEEFIIDLNLQVRRKWGIRQVD</sequence>
<dbReference type="RefSeq" id="WP_190289494.1">
    <property type="nucleotide sequence ID" value="NZ_JABFCZ010000001.1"/>
</dbReference>
<dbReference type="CDD" id="cd08422">
    <property type="entry name" value="PBP2_CrgA_like"/>
    <property type="match status" value="1"/>
</dbReference>
<evidence type="ECO:0000259" key="5">
    <source>
        <dbReference type="PROSITE" id="PS50931"/>
    </source>
</evidence>
<proteinExistence type="inferred from homology"/>
<dbReference type="Pfam" id="PF03466">
    <property type="entry name" value="LysR_substrate"/>
    <property type="match status" value="1"/>
</dbReference>
<dbReference type="PANTHER" id="PTHR30537:SF72">
    <property type="entry name" value="LYSR FAMILY TRANSCRIPTIONAL REGULATOR"/>
    <property type="match status" value="1"/>
</dbReference>
<dbReference type="SUPFAM" id="SSF46785">
    <property type="entry name" value="Winged helix' DNA-binding domain"/>
    <property type="match status" value="1"/>
</dbReference>
<evidence type="ECO:0000313" key="7">
    <source>
        <dbReference type="Proteomes" id="UP000598467"/>
    </source>
</evidence>
<dbReference type="InterPro" id="IPR000847">
    <property type="entry name" value="LysR_HTH_N"/>
</dbReference>
<keyword evidence="2" id="KW-0805">Transcription regulation</keyword>
<keyword evidence="4" id="KW-0804">Transcription</keyword>
<keyword evidence="3" id="KW-0238">DNA-binding</keyword>
<comment type="caution">
    <text evidence="6">The sequence shown here is derived from an EMBL/GenBank/DDBJ whole genome shotgun (WGS) entry which is preliminary data.</text>
</comment>
<protein>
    <submittedName>
        <fullName evidence="6">LysR family transcriptional regulator</fullName>
    </submittedName>
</protein>
<evidence type="ECO:0000256" key="1">
    <source>
        <dbReference type="ARBA" id="ARBA00009437"/>
    </source>
</evidence>